<accession>A0A5D3BD91</accession>
<evidence type="ECO:0000313" key="3">
    <source>
        <dbReference type="EMBL" id="TYJ97097.1"/>
    </source>
</evidence>
<gene>
    <name evidence="3" type="ORF">E5676_scaffold371G00020</name>
</gene>
<dbReference type="AlphaFoldDB" id="A0A5D3BD91"/>
<sequence>MFTSDAASFRAEYIKTLHKEIKERIEKKNQNLVTRKNQGRKELIFKPGDWVWVHLRKERFPDQRKSKLQQRGDGPFQVLEWINNNAYKLDLRGNEDLDLRKNPSKEREDDVDSINNLLHVPERPITKRKAKKIQEDLGETIIDSKFDLRVIHPLTKLLVGIIRPTTHADALCLALDLSLHERADPSKAADRGLALGQKRKVESQPDVTPQ</sequence>
<dbReference type="Pfam" id="PF24626">
    <property type="entry name" value="SH3_Tf2-1"/>
    <property type="match status" value="1"/>
</dbReference>
<dbReference type="Proteomes" id="UP000321947">
    <property type="component" value="Unassembled WGS sequence"/>
</dbReference>
<evidence type="ECO:0000256" key="1">
    <source>
        <dbReference type="SAM" id="MobiDB-lite"/>
    </source>
</evidence>
<comment type="caution">
    <text evidence="3">The sequence shown here is derived from an EMBL/GenBank/DDBJ whole genome shotgun (WGS) entry which is preliminary data.</text>
</comment>
<feature type="domain" description="Tf2-1-like SH3-like" evidence="2">
    <location>
        <begin position="48"/>
        <end position="92"/>
    </location>
</feature>
<protein>
    <recommendedName>
        <fullName evidence="2">Tf2-1-like SH3-like domain-containing protein</fullName>
    </recommendedName>
</protein>
<dbReference type="PANTHER" id="PTHR35046">
    <property type="entry name" value="ZINC KNUCKLE (CCHC-TYPE) FAMILY PROTEIN"/>
    <property type="match status" value="1"/>
</dbReference>
<dbReference type="PANTHER" id="PTHR35046:SF9">
    <property type="entry name" value="RNA-DIRECTED DNA POLYMERASE"/>
    <property type="match status" value="1"/>
</dbReference>
<proteinExistence type="predicted"/>
<evidence type="ECO:0000259" key="2">
    <source>
        <dbReference type="Pfam" id="PF24626"/>
    </source>
</evidence>
<dbReference type="InterPro" id="IPR056924">
    <property type="entry name" value="SH3_Tf2-1"/>
</dbReference>
<feature type="region of interest" description="Disordered" evidence="1">
    <location>
        <begin position="186"/>
        <end position="210"/>
    </location>
</feature>
<name>A0A5D3BD91_CUCMM</name>
<evidence type="ECO:0000313" key="4">
    <source>
        <dbReference type="Proteomes" id="UP000321947"/>
    </source>
</evidence>
<dbReference type="EMBL" id="SSTD01019037">
    <property type="protein sequence ID" value="TYJ97097.1"/>
    <property type="molecule type" value="Genomic_DNA"/>
</dbReference>
<reference evidence="3 4" key="1">
    <citation type="submission" date="2019-08" db="EMBL/GenBank/DDBJ databases">
        <title>Draft genome sequences of two oriental melons (Cucumis melo L. var makuwa).</title>
        <authorList>
            <person name="Kwon S.-Y."/>
        </authorList>
    </citation>
    <scope>NUCLEOTIDE SEQUENCE [LARGE SCALE GENOMIC DNA]</scope>
    <source>
        <strain evidence="4">cv. Chang Bougi</strain>
        <tissue evidence="3">Leaf</tissue>
    </source>
</reference>
<organism evidence="3 4">
    <name type="scientific">Cucumis melo var. makuwa</name>
    <name type="common">Oriental melon</name>
    <dbReference type="NCBI Taxonomy" id="1194695"/>
    <lineage>
        <taxon>Eukaryota</taxon>
        <taxon>Viridiplantae</taxon>
        <taxon>Streptophyta</taxon>
        <taxon>Embryophyta</taxon>
        <taxon>Tracheophyta</taxon>
        <taxon>Spermatophyta</taxon>
        <taxon>Magnoliopsida</taxon>
        <taxon>eudicotyledons</taxon>
        <taxon>Gunneridae</taxon>
        <taxon>Pentapetalae</taxon>
        <taxon>rosids</taxon>
        <taxon>fabids</taxon>
        <taxon>Cucurbitales</taxon>
        <taxon>Cucurbitaceae</taxon>
        <taxon>Benincaseae</taxon>
        <taxon>Cucumis</taxon>
    </lineage>
</organism>